<dbReference type="Proteomes" id="UP000092461">
    <property type="component" value="Unassembled WGS sequence"/>
</dbReference>
<sequence length="84" mass="9179">MATVARSSSVLRVVDKLPLAPSLIAAISSTSLSHPLESHSRHISNHLVFKYRSFLRQLSEEVGLRAPTAHCGSVVSKSHFMGPW</sequence>
<dbReference type="EMBL" id="AJWK01013339">
    <property type="status" value="NOT_ANNOTATED_CDS"/>
    <property type="molecule type" value="Genomic_DNA"/>
</dbReference>
<protein>
    <submittedName>
        <fullName evidence="1">Uncharacterized protein</fullName>
    </submittedName>
</protein>
<dbReference type="EnsemblMetazoa" id="LLOJ004236-RA">
    <property type="protein sequence ID" value="LLOJ004236-PA"/>
    <property type="gene ID" value="LLOJ004236"/>
</dbReference>
<dbReference type="AlphaFoldDB" id="A0A1B0CIH4"/>
<dbReference type="VEuPathDB" id="VectorBase:LLOJ004236"/>
<evidence type="ECO:0000313" key="1">
    <source>
        <dbReference type="EnsemblMetazoa" id="LLOJ004236-PA"/>
    </source>
</evidence>
<keyword evidence="2" id="KW-1185">Reference proteome</keyword>
<accession>A0A1B0CIH4</accession>
<proteinExistence type="predicted"/>
<reference evidence="1" key="1">
    <citation type="submission" date="2020-05" db="UniProtKB">
        <authorList>
            <consortium name="EnsemblMetazoa"/>
        </authorList>
    </citation>
    <scope>IDENTIFICATION</scope>
    <source>
        <strain evidence="1">Jacobina</strain>
    </source>
</reference>
<name>A0A1B0CIH4_LUTLO</name>
<organism evidence="1 2">
    <name type="scientific">Lutzomyia longipalpis</name>
    <name type="common">Sand fly</name>
    <dbReference type="NCBI Taxonomy" id="7200"/>
    <lineage>
        <taxon>Eukaryota</taxon>
        <taxon>Metazoa</taxon>
        <taxon>Ecdysozoa</taxon>
        <taxon>Arthropoda</taxon>
        <taxon>Hexapoda</taxon>
        <taxon>Insecta</taxon>
        <taxon>Pterygota</taxon>
        <taxon>Neoptera</taxon>
        <taxon>Endopterygota</taxon>
        <taxon>Diptera</taxon>
        <taxon>Nematocera</taxon>
        <taxon>Psychodoidea</taxon>
        <taxon>Psychodidae</taxon>
        <taxon>Lutzomyia</taxon>
        <taxon>Lutzomyia</taxon>
    </lineage>
</organism>
<evidence type="ECO:0000313" key="2">
    <source>
        <dbReference type="Proteomes" id="UP000092461"/>
    </source>
</evidence>